<feature type="domain" description="FBD" evidence="1">
    <location>
        <begin position="297"/>
        <end position="372"/>
    </location>
</feature>
<dbReference type="InterPro" id="IPR053772">
    <property type="entry name" value="At1g61320/At1g61330-like"/>
</dbReference>
<reference evidence="2 3" key="1">
    <citation type="submission" date="2020-10" db="EMBL/GenBank/DDBJ databases">
        <title>The Coptis chinensis genome and diversification of protoberbering-type alkaloids.</title>
        <authorList>
            <person name="Wang B."/>
            <person name="Shu S."/>
            <person name="Song C."/>
            <person name="Liu Y."/>
        </authorList>
    </citation>
    <scope>NUCLEOTIDE SEQUENCE [LARGE SCALE GENOMIC DNA]</scope>
    <source>
        <strain evidence="2">HL-2020</strain>
        <tissue evidence="2">Leaf</tissue>
    </source>
</reference>
<dbReference type="AlphaFoldDB" id="A0A835GVL7"/>
<dbReference type="Pfam" id="PF23622">
    <property type="entry name" value="LRR_At1g61320_AtMIF1"/>
    <property type="match status" value="1"/>
</dbReference>
<sequence length="388" mass="44469">MKHEDYVRTVYQILKQHVGSEVRSFGLYSDPCIETSILEEWLDIVKMKGVKEVDLDFSSTFNFPHNLLDGETSITTVKLTRCVLSFPDNFNGLRSLTSLTLEGVHVNSRLIDSVTRNCLFLENLALIQCRGGDFSLCIEAHGQKKFKKLTVANSSNLWKIEILVPTLSAFHYRGSGRDISTAFFGSFLRLEDVVLDFINSKDFPDLPTCRLDLGRVTVLTISSTFLEGNGRKSIFIPILKEVQFLMEETSYCNPYDIASFLTNCSHIERIFIDLNGFSFNCGHYWEFHNKVLLENLQFTLSHLKSVKVKGFKLQIAELSLVKFFLEKSPVLETMVLVTPKNQNRKVNVKDIDMCRQKFFSWQLSPRAKVDVFLHSRDRSSLHPTHSKL</sequence>
<feature type="non-terminal residue" evidence="2">
    <location>
        <position position="388"/>
    </location>
</feature>
<dbReference type="SMART" id="SM00579">
    <property type="entry name" value="FBD"/>
    <property type="match status" value="1"/>
</dbReference>
<gene>
    <name evidence="2" type="ORF">IFM89_008791</name>
</gene>
<evidence type="ECO:0000313" key="2">
    <source>
        <dbReference type="EMBL" id="KAF9588361.1"/>
    </source>
</evidence>
<dbReference type="PANTHER" id="PTHR34145">
    <property type="entry name" value="OS02G0105600 PROTEIN"/>
    <property type="match status" value="1"/>
</dbReference>
<dbReference type="EMBL" id="JADFTS010000009">
    <property type="protein sequence ID" value="KAF9588361.1"/>
    <property type="molecule type" value="Genomic_DNA"/>
</dbReference>
<evidence type="ECO:0000259" key="1">
    <source>
        <dbReference type="SMART" id="SM00579"/>
    </source>
</evidence>
<dbReference type="PANTHER" id="PTHR34145:SF77">
    <property type="match status" value="1"/>
</dbReference>
<accession>A0A835GVL7</accession>
<dbReference type="Gene3D" id="3.80.10.10">
    <property type="entry name" value="Ribonuclease Inhibitor"/>
    <property type="match status" value="1"/>
</dbReference>
<dbReference type="OrthoDB" id="673865at2759"/>
<dbReference type="Proteomes" id="UP000631114">
    <property type="component" value="Unassembled WGS sequence"/>
</dbReference>
<dbReference type="InterPro" id="IPR055357">
    <property type="entry name" value="LRR_At1g61320_AtMIF1"/>
</dbReference>
<proteinExistence type="predicted"/>
<name>A0A835GVL7_9MAGN</name>
<protein>
    <recommendedName>
        <fullName evidence="1">FBD domain-containing protein</fullName>
    </recommendedName>
</protein>
<keyword evidence="3" id="KW-1185">Reference proteome</keyword>
<comment type="caution">
    <text evidence="2">The sequence shown here is derived from an EMBL/GenBank/DDBJ whole genome shotgun (WGS) entry which is preliminary data.</text>
</comment>
<evidence type="ECO:0000313" key="3">
    <source>
        <dbReference type="Proteomes" id="UP000631114"/>
    </source>
</evidence>
<dbReference type="InterPro" id="IPR032675">
    <property type="entry name" value="LRR_dom_sf"/>
</dbReference>
<dbReference type="SUPFAM" id="SSF52047">
    <property type="entry name" value="RNI-like"/>
    <property type="match status" value="1"/>
</dbReference>
<dbReference type="InterPro" id="IPR006566">
    <property type="entry name" value="FBD"/>
</dbReference>
<organism evidence="2 3">
    <name type="scientific">Coptis chinensis</name>
    <dbReference type="NCBI Taxonomy" id="261450"/>
    <lineage>
        <taxon>Eukaryota</taxon>
        <taxon>Viridiplantae</taxon>
        <taxon>Streptophyta</taxon>
        <taxon>Embryophyta</taxon>
        <taxon>Tracheophyta</taxon>
        <taxon>Spermatophyta</taxon>
        <taxon>Magnoliopsida</taxon>
        <taxon>Ranunculales</taxon>
        <taxon>Ranunculaceae</taxon>
        <taxon>Coptidoideae</taxon>
        <taxon>Coptis</taxon>
    </lineage>
</organism>